<dbReference type="InterPro" id="IPR042099">
    <property type="entry name" value="ANL_N_sf"/>
</dbReference>
<dbReference type="InterPro" id="IPR045851">
    <property type="entry name" value="AMP-bd_C_sf"/>
</dbReference>
<dbReference type="Pfam" id="PF13193">
    <property type="entry name" value="AMP-binding_C"/>
    <property type="match status" value="1"/>
</dbReference>
<comment type="caution">
    <text evidence="3">The sequence shown here is derived from an EMBL/GenBank/DDBJ whole genome shotgun (WGS) entry which is preliminary data.</text>
</comment>
<gene>
    <name evidence="3" type="ORF">EHS15_07290</name>
</gene>
<organism evidence="3 4">
    <name type="scientific">Leptospira idonii</name>
    <dbReference type="NCBI Taxonomy" id="1193500"/>
    <lineage>
        <taxon>Bacteria</taxon>
        <taxon>Pseudomonadati</taxon>
        <taxon>Spirochaetota</taxon>
        <taxon>Spirochaetia</taxon>
        <taxon>Leptospirales</taxon>
        <taxon>Leptospiraceae</taxon>
        <taxon>Leptospira</taxon>
    </lineage>
</organism>
<dbReference type="Proteomes" id="UP000298058">
    <property type="component" value="Unassembled WGS sequence"/>
</dbReference>
<dbReference type="AlphaFoldDB" id="A0A4R9LYW9"/>
<dbReference type="InterPro" id="IPR000873">
    <property type="entry name" value="AMP-dep_synth/lig_dom"/>
</dbReference>
<sequence>MSSLRYADEDYFRKGQFQKDLSEGSEPVLIDPAWQNTILSEILSRKKESIQIKKPNLFWVATSGSTGKPKLVQKSWEQMSEEVYFWKSHFHSSFGWDLPKNPKWIVTVPLCHLYGLIWGFLFPLQMGWNPISVKRLSELTSDEIEDSYLISTPNQIRNFHSQKKILPKHIFSSGAKFPSELARVLREEGKTNVREIYGSTETGAMGVRDPFWKSRFTILPFVETRLSQEEGGHSLEVKSKLVSETAMEFVEERWDTIRLTDEDGYFPTRDWGDFSTLGWNQIGRVDRIAKIKGKRIAMDLVESLFLSLHSVSEAAVVCFEENQNSILGCYVVLKEGKTEEEVKSEMVKSFPHSHIPDTIRFSNSLPKLANQKTDYIRIKKDLENPI</sequence>
<dbReference type="Gene3D" id="3.40.50.12780">
    <property type="entry name" value="N-terminal domain of ligase-like"/>
    <property type="match status" value="1"/>
</dbReference>
<evidence type="ECO:0000259" key="1">
    <source>
        <dbReference type="Pfam" id="PF00501"/>
    </source>
</evidence>
<feature type="domain" description="AMP-dependent synthetase/ligase" evidence="1">
    <location>
        <begin position="57"/>
        <end position="231"/>
    </location>
</feature>
<protein>
    <submittedName>
        <fullName evidence="3">Long-chain fatty acid--CoA ligase</fullName>
    </submittedName>
</protein>
<dbReference type="GO" id="GO:0016874">
    <property type="term" value="F:ligase activity"/>
    <property type="evidence" value="ECO:0007669"/>
    <property type="project" value="UniProtKB-KW"/>
</dbReference>
<evidence type="ECO:0000259" key="2">
    <source>
        <dbReference type="Pfam" id="PF13193"/>
    </source>
</evidence>
<name>A0A4R9LYW9_9LEPT</name>
<reference evidence="3" key="1">
    <citation type="journal article" date="2019" name="PLoS Negl. Trop. Dis.">
        <title>Revisiting the worldwide diversity of Leptospira species in the environment.</title>
        <authorList>
            <person name="Vincent A.T."/>
            <person name="Schiettekatte O."/>
            <person name="Bourhy P."/>
            <person name="Veyrier F.J."/>
            <person name="Picardeau M."/>
        </authorList>
    </citation>
    <scope>NUCLEOTIDE SEQUENCE [LARGE SCALE GENOMIC DNA]</scope>
    <source>
        <strain evidence="3">201300427</strain>
    </source>
</reference>
<evidence type="ECO:0000313" key="4">
    <source>
        <dbReference type="Proteomes" id="UP000298058"/>
    </source>
</evidence>
<dbReference type="Gene3D" id="3.30.300.30">
    <property type="match status" value="1"/>
</dbReference>
<proteinExistence type="predicted"/>
<feature type="domain" description="AMP-binding enzyme C-terminal" evidence="2">
    <location>
        <begin position="301"/>
        <end position="372"/>
    </location>
</feature>
<keyword evidence="3" id="KW-0436">Ligase</keyword>
<keyword evidence="4" id="KW-1185">Reference proteome</keyword>
<dbReference type="SUPFAM" id="SSF56801">
    <property type="entry name" value="Acetyl-CoA synthetase-like"/>
    <property type="match status" value="1"/>
</dbReference>
<dbReference type="PANTHER" id="PTHR24096">
    <property type="entry name" value="LONG-CHAIN-FATTY-ACID--COA LIGASE"/>
    <property type="match status" value="1"/>
</dbReference>
<dbReference type="OrthoDB" id="9787658at2"/>
<accession>A0A4R9LYW9</accession>
<dbReference type="Pfam" id="PF00501">
    <property type="entry name" value="AMP-binding"/>
    <property type="match status" value="1"/>
</dbReference>
<dbReference type="RefSeq" id="WP_135759900.1">
    <property type="nucleotide sequence ID" value="NZ_RQHW01000028.1"/>
</dbReference>
<evidence type="ECO:0000313" key="3">
    <source>
        <dbReference type="EMBL" id="TGN19584.1"/>
    </source>
</evidence>
<dbReference type="EMBL" id="RQHW01000028">
    <property type="protein sequence ID" value="TGN19584.1"/>
    <property type="molecule type" value="Genomic_DNA"/>
</dbReference>
<dbReference type="InterPro" id="IPR025110">
    <property type="entry name" value="AMP-bd_C"/>
</dbReference>